<evidence type="ECO:0000313" key="1">
    <source>
        <dbReference type="EMBL" id="SFN01753.1"/>
    </source>
</evidence>
<dbReference type="OrthoDB" id="1258768at2"/>
<dbReference type="Proteomes" id="UP000198769">
    <property type="component" value="Unassembled WGS sequence"/>
</dbReference>
<dbReference type="EMBL" id="FOVD01000001">
    <property type="protein sequence ID" value="SFN01753.1"/>
    <property type="molecule type" value="Genomic_DNA"/>
</dbReference>
<keyword evidence="2" id="KW-1185">Reference proteome</keyword>
<reference evidence="2" key="1">
    <citation type="submission" date="2016-10" db="EMBL/GenBank/DDBJ databases">
        <authorList>
            <person name="Varghese N."/>
            <person name="Submissions S."/>
        </authorList>
    </citation>
    <scope>NUCLEOTIDE SEQUENCE [LARGE SCALE GENOMIC DNA]</scope>
    <source>
        <strain evidence="2">DSM 25575</strain>
    </source>
</reference>
<dbReference type="RefSeq" id="WP_139221964.1">
    <property type="nucleotide sequence ID" value="NZ_FOVD01000001.1"/>
</dbReference>
<evidence type="ECO:0000313" key="2">
    <source>
        <dbReference type="Proteomes" id="UP000198769"/>
    </source>
</evidence>
<proteinExistence type="predicted"/>
<organism evidence="1 2">
    <name type="scientific">Chryseobacterium oleae</name>
    <dbReference type="NCBI Taxonomy" id="491207"/>
    <lineage>
        <taxon>Bacteria</taxon>
        <taxon>Pseudomonadati</taxon>
        <taxon>Bacteroidota</taxon>
        <taxon>Flavobacteriia</taxon>
        <taxon>Flavobacteriales</taxon>
        <taxon>Weeksellaceae</taxon>
        <taxon>Chryseobacterium group</taxon>
        <taxon>Chryseobacterium</taxon>
    </lineage>
</organism>
<sequence length="152" mass="17590">MKRYTTQINNKQLVLVSEDQKEIGRIVEMNKFFSSGHYIIFNSRSFDIKNVGFLKNDAELFNSRGIIYFTDLGKERIIKSGADVRIYNFKLGKANQLFEKGKLLIEIITEEKKKLKYPTYHVEVDESVDDLLALFFLHYSTQDFSSIGGDGD</sequence>
<name>A0A1I4VKR8_CHROL</name>
<accession>A0A1I4VKR8</accession>
<dbReference type="AlphaFoldDB" id="A0A1I4VKR8"/>
<protein>
    <submittedName>
        <fullName evidence="1">Uncharacterized protein</fullName>
    </submittedName>
</protein>
<gene>
    <name evidence="1" type="ORF">SAMN05421594_0393</name>
</gene>